<dbReference type="EMBL" id="FOQO01000010">
    <property type="protein sequence ID" value="SFJ51536.1"/>
    <property type="molecule type" value="Genomic_DNA"/>
</dbReference>
<dbReference type="InterPro" id="IPR012944">
    <property type="entry name" value="SusD_RagB_dom"/>
</dbReference>
<dbReference type="Gene3D" id="1.25.40.390">
    <property type="match status" value="1"/>
</dbReference>
<dbReference type="GO" id="GO:0009279">
    <property type="term" value="C:cell outer membrane"/>
    <property type="evidence" value="ECO:0007669"/>
    <property type="project" value="UniProtKB-SubCell"/>
</dbReference>
<evidence type="ECO:0000256" key="4">
    <source>
        <dbReference type="ARBA" id="ARBA00023136"/>
    </source>
</evidence>
<organism evidence="8 9">
    <name type="scientific">Parapedobacter indicus</name>
    <dbReference type="NCBI Taxonomy" id="1477437"/>
    <lineage>
        <taxon>Bacteria</taxon>
        <taxon>Pseudomonadati</taxon>
        <taxon>Bacteroidota</taxon>
        <taxon>Sphingobacteriia</taxon>
        <taxon>Sphingobacteriales</taxon>
        <taxon>Sphingobacteriaceae</taxon>
        <taxon>Parapedobacter</taxon>
    </lineage>
</organism>
<dbReference type="InterPro" id="IPR033985">
    <property type="entry name" value="SusD-like_N"/>
</dbReference>
<comment type="subcellular location">
    <subcellularLocation>
        <location evidence="1">Cell outer membrane</location>
    </subcellularLocation>
</comment>
<keyword evidence="5" id="KW-0998">Cell outer membrane</keyword>
<dbReference type="AlphaFoldDB" id="A0A1I3S1Y3"/>
<feature type="domain" description="SusD-like N-terminal" evidence="7">
    <location>
        <begin position="24"/>
        <end position="218"/>
    </location>
</feature>
<evidence type="ECO:0000256" key="1">
    <source>
        <dbReference type="ARBA" id="ARBA00004442"/>
    </source>
</evidence>
<reference evidence="8 9" key="1">
    <citation type="submission" date="2016-10" db="EMBL/GenBank/DDBJ databases">
        <authorList>
            <person name="de Groot N.N."/>
        </authorList>
    </citation>
    <scope>NUCLEOTIDE SEQUENCE [LARGE SCALE GENOMIC DNA]</scope>
    <source>
        <strain evidence="8 9">RK1</strain>
    </source>
</reference>
<evidence type="ECO:0000259" key="6">
    <source>
        <dbReference type="Pfam" id="PF07980"/>
    </source>
</evidence>
<keyword evidence="3" id="KW-0732">Signal</keyword>
<dbReference type="STRING" id="1477437.SAMN05444682_110188"/>
<evidence type="ECO:0000259" key="7">
    <source>
        <dbReference type="Pfam" id="PF14322"/>
    </source>
</evidence>
<dbReference type="Pfam" id="PF14322">
    <property type="entry name" value="SusD-like_3"/>
    <property type="match status" value="1"/>
</dbReference>
<evidence type="ECO:0000256" key="3">
    <source>
        <dbReference type="ARBA" id="ARBA00022729"/>
    </source>
</evidence>
<protein>
    <submittedName>
        <fullName evidence="8">Starch-binding associating with outer membrane</fullName>
    </submittedName>
</protein>
<evidence type="ECO:0000313" key="9">
    <source>
        <dbReference type="Proteomes" id="UP000198670"/>
    </source>
</evidence>
<proteinExistence type="inferred from homology"/>
<accession>A0A1I3S1Y3</accession>
<gene>
    <name evidence="8" type="ORF">SAMN05444682_110188</name>
</gene>
<comment type="similarity">
    <text evidence="2">Belongs to the SusD family.</text>
</comment>
<evidence type="ECO:0000313" key="8">
    <source>
        <dbReference type="EMBL" id="SFJ51536.1"/>
    </source>
</evidence>
<dbReference type="RefSeq" id="WP_177195224.1">
    <property type="nucleotide sequence ID" value="NZ_FOQO01000010.1"/>
</dbReference>
<dbReference type="PROSITE" id="PS51257">
    <property type="entry name" value="PROKAR_LIPOPROTEIN"/>
    <property type="match status" value="1"/>
</dbReference>
<feature type="domain" description="RagB/SusD" evidence="6">
    <location>
        <begin position="277"/>
        <end position="501"/>
    </location>
</feature>
<name>A0A1I3S1Y3_9SPHI</name>
<dbReference type="InterPro" id="IPR011990">
    <property type="entry name" value="TPR-like_helical_dom_sf"/>
</dbReference>
<sequence length="502" mass="57619">MKTNKLYTVLVGALVTIGSISCSDFLDRAPLDQMSSETFWQSEVDVEMALTGCYRRLRDEQYFGWKRVDLDCLTDNAQQRHNHGAVTDISRGVIEKTTGGIISAIWGSAYKGINTCNYFLENIARVPGIDEQKKNRYMAEARFLRAFFYFELVHFFGDAPLYRDVPTVETASIRQSPKAELLAFIHEDLDFAIQQLPDVPYTDGHVVKGSAQGYKARILMYEEQFAEAAALCKEIIDAGNFQLGTSYSGLFITPGQANNPEIMFSTRYVAPDDYTEMDIQVNWWSSNNPRQEFVDAYETTDGKAINDASGIYDPDQPYENRDPRLEMTVMLPDEVWLNPDGSPYTPEHTTTGYRQKKYIDPTIVPIDYATRSDQDYVHLRFADILLMYAEAQNEANGPDQSVIDAINRVRNREDVQMPPVEMEASKDVMREVIRHERRIELALEGLRYFDLKRWHIAHEVMPNVQDAAGVPIRFDNPKHYLWPYQQSELDINPNLEPNPNYE</sequence>
<keyword evidence="9" id="KW-1185">Reference proteome</keyword>
<dbReference type="Proteomes" id="UP000198670">
    <property type="component" value="Unassembled WGS sequence"/>
</dbReference>
<evidence type="ECO:0000256" key="2">
    <source>
        <dbReference type="ARBA" id="ARBA00006275"/>
    </source>
</evidence>
<dbReference type="SUPFAM" id="SSF48452">
    <property type="entry name" value="TPR-like"/>
    <property type="match status" value="1"/>
</dbReference>
<keyword evidence="4" id="KW-0472">Membrane</keyword>
<dbReference type="Pfam" id="PF07980">
    <property type="entry name" value="SusD_RagB"/>
    <property type="match status" value="1"/>
</dbReference>
<dbReference type="CDD" id="cd08977">
    <property type="entry name" value="SusD"/>
    <property type="match status" value="1"/>
</dbReference>
<evidence type="ECO:0000256" key="5">
    <source>
        <dbReference type="ARBA" id="ARBA00023237"/>
    </source>
</evidence>